<dbReference type="Proteomes" id="UP000280344">
    <property type="component" value="Chromosome"/>
</dbReference>
<evidence type="ECO:0000256" key="1">
    <source>
        <dbReference type="ARBA" id="ARBA00007587"/>
    </source>
</evidence>
<keyword evidence="3 8" id="KW-0237">DNA synthesis</keyword>
<evidence type="ECO:0000256" key="3">
    <source>
        <dbReference type="ARBA" id="ARBA00022634"/>
    </source>
</evidence>
<dbReference type="SUPFAM" id="SSF52540">
    <property type="entry name" value="P-loop containing nucleoside triphosphate hydrolases"/>
    <property type="match status" value="1"/>
</dbReference>
<dbReference type="PANTHER" id="PTHR11441:SF0">
    <property type="entry name" value="THYMIDINE KINASE, CYTOSOLIC"/>
    <property type="match status" value="1"/>
</dbReference>
<feature type="binding site" evidence="8">
    <location>
        <position position="152"/>
    </location>
    <ligand>
        <name>Zn(2+)</name>
        <dbReference type="ChEBI" id="CHEBI:29105"/>
    </ligand>
</feature>
<keyword evidence="8" id="KW-0862">Zinc</keyword>
<gene>
    <name evidence="8" type="primary">tdk</name>
    <name evidence="13" type="ORF">EJ997_03620</name>
</gene>
<dbReference type="GO" id="GO:0008270">
    <property type="term" value="F:zinc ion binding"/>
    <property type="evidence" value="ECO:0007669"/>
    <property type="project" value="UniProtKB-UniRule"/>
</dbReference>
<feature type="binding site" evidence="8">
    <location>
        <position position="191"/>
    </location>
    <ligand>
        <name>Zn(2+)</name>
        <dbReference type="ChEBI" id="CHEBI:29105"/>
    </ligand>
</feature>
<dbReference type="Gene3D" id="3.30.60.20">
    <property type="match status" value="1"/>
</dbReference>
<name>A0A3S9Q0I7_9ACTO</name>
<keyword evidence="8" id="KW-0963">Cytoplasm</keyword>
<evidence type="ECO:0000256" key="8">
    <source>
        <dbReference type="HAMAP-Rule" id="MF_00124"/>
    </source>
</evidence>
<feature type="binding site" evidence="8">
    <location>
        <begin position="20"/>
        <end position="27"/>
    </location>
    <ligand>
        <name>ATP</name>
        <dbReference type="ChEBI" id="CHEBI:30616"/>
    </ligand>
</feature>
<protein>
    <recommendedName>
        <fullName evidence="2 8">Thymidine kinase</fullName>
        <ecNumber evidence="2 8">2.7.1.21</ecNumber>
    </recommendedName>
</protein>
<dbReference type="InterPro" id="IPR001267">
    <property type="entry name" value="Thymidine_kinase"/>
</dbReference>
<dbReference type="GO" id="GO:0071897">
    <property type="term" value="P:DNA biosynthetic process"/>
    <property type="evidence" value="ECO:0007669"/>
    <property type="project" value="UniProtKB-KW"/>
</dbReference>
<comment type="catalytic activity">
    <reaction evidence="8 11">
        <text>thymidine + ATP = dTMP + ADP + H(+)</text>
        <dbReference type="Rhea" id="RHEA:19129"/>
        <dbReference type="ChEBI" id="CHEBI:15378"/>
        <dbReference type="ChEBI" id="CHEBI:17748"/>
        <dbReference type="ChEBI" id="CHEBI:30616"/>
        <dbReference type="ChEBI" id="CHEBI:63528"/>
        <dbReference type="ChEBI" id="CHEBI:456216"/>
        <dbReference type="EC" id="2.7.1.21"/>
    </reaction>
</comment>
<evidence type="ECO:0000256" key="7">
    <source>
        <dbReference type="ARBA" id="ARBA00022840"/>
    </source>
</evidence>
<proteinExistence type="inferred from homology"/>
<comment type="subcellular location">
    <subcellularLocation>
        <location evidence="8">Cytoplasm</location>
    </subcellularLocation>
</comment>
<dbReference type="OrthoDB" id="9781579at2"/>
<evidence type="ECO:0000256" key="5">
    <source>
        <dbReference type="ARBA" id="ARBA00022741"/>
    </source>
</evidence>
<dbReference type="PIRSF" id="PIRSF035805">
    <property type="entry name" value="TK_cell"/>
    <property type="match status" value="1"/>
</dbReference>
<dbReference type="Pfam" id="PF00265">
    <property type="entry name" value="TK"/>
    <property type="match status" value="1"/>
</dbReference>
<reference evidence="13 14" key="1">
    <citation type="submission" date="2018-12" db="EMBL/GenBank/DDBJ databases">
        <title>Complete genome sequence of Flaviflexus sp. H23T48.</title>
        <authorList>
            <person name="Bae J.-W."/>
            <person name="Lee J.-Y."/>
        </authorList>
    </citation>
    <scope>NUCLEOTIDE SEQUENCE [LARGE SCALE GENOMIC DNA]</scope>
    <source>
        <strain evidence="13 14">H23T48</strain>
    </source>
</reference>
<dbReference type="InterPro" id="IPR027417">
    <property type="entry name" value="P-loop_NTPase"/>
</dbReference>
<comment type="similarity">
    <text evidence="1 8 12">Belongs to the thymidine kinase family.</text>
</comment>
<comment type="subunit">
    <text evidence="8">Homotetramer.</text>
</comment>
<keyword evidence="14" id="KW-1185">Reference proteome</keyword>
<evidence type="ECO:0000256" key="12">
    <source>
        <dbReference type="RuleBase" id="RU004165"/>
    </source>
</evidence>
<organism evidence="13 14">
    <name type="scientific">Flaviflexus ciconiae</name>
    <dbReference type="NCBI Taxonomy" id="2496867"/>
    <lineage>
        <taxon>Bacteria</taxon>
        <taxon>Bacillati</taxon>
        <taxon>Actinomycetota</taxon>
        <taxon>Actinomycetes</taxon>
        <taxon>Actinomycetales</taxon>
        <taxon>Actinomycetaceae</taxon>
        <taxon>Flaviflexus</taxon>
    </lineage>
</organism>
<dbReference type="AlphaFoldDB" id="A0A3S9Q0I7"/>
<dbReference type="GO" id="GO:0005524">
    <property type="term" value="F:ATP binding"/>
    <property type="evidence" value="ECO:0007669"/>
    <property type="project" value="UniProtKB-UniRule"/>
</dbReference>
<keyword evidence="6 8" id="KW-0418">Kinase</keyword>
<evidence type="ECO:0000256" key="11">
    <source>
        <dbReference type="RuleBase" id="RU000544"/>
    </source>
</evidence>
<evidence type="ECO:0000313" key="13">
    <source>
        <dbReference type="EMBL" id="AZQ78122.1"/>
    </source>
</evidence>
<dbReference type="HAMAP" id="MF_00124">
    <property type="entry name" value="Thymidine_kinase"/>
    <property type="match status" value="1"/>
</dbReference>
<accession>A0A3S9Q0I7</accession>
<dbReference type="GO" id="GO:0004797">
    <property type="term" value="F:thymidine kinase activity"/>
    <property type="evidence" value="ECO:0007669"/>
    <property type="project" value="UniProtKB-UniRule"/>
</dbReference>
<dbReference type="GO" id="GO:0046104">
    <property type="term" value="P:thymidine metabolic process"/>
    <property type="evidence" value="ECO:0007669"/>
    <property type="project" value="TreeGrafter"/>
</dbReference>
<dbReference type="PANTHER" id="PTHR11441">
    <property type="entry name" value="THYMIDINE KINASE"/>
    <property type="match status" value="1"/>
</dbReference>
<evidence type="ECO:0000256" key="10">
    <source>
        <dbReference type="PIRSR" id="PIRSR035805-2"/>
    </source>
</evidence>
<dbReference type="Gene3D" id="3.40.50.300">
    <property type="entry name" value="P-loop containing nucleotide triphosphate hydrolases"/>
    <property type="match status" value="1"/>
</dbReference>
<feature type="binding site" evidence="8">
    <location>
        <position position="149"/>
    </location>
    <ligand>
        <name>Zn(2+)</name>
        <dbReference type="ChEBI" id="CHEBI:29105"/>
    </ligand>
</feature>
<dbReference type="KEGG" id="flh:EJ997_03620"/>
<keyword evidence="7 8" id="KW-0067">ATP-binding</keyword>
<dbReference type="EC" id="2.7.1.21" evidence="2 8"/>
<feature type="binding site" evidence="8">
    <location>
        <begin position="92"/>
        <end position="95"/>
    </location>
    <ligand>
        <name>ATP</name>
        <dbReference type="ChEBI" id="CHEBI:30616"/>
    </ligand>
</feature>
<feature type="binding site" evidence="8">
    <location>
        <position position="188"/>
    </location>
    <ligand>
        <name>Zn(2+)</name>
        <dbReference type="ChEBI" id="CHEBI:29105"/>
    </ligand>
</feature>
<evidence type="ECO:0000256" key="4">
    <source>
        <dbReference type="ARBA" id="ARBA00022679"/>
    </source>
</evidence>
<keyword evidence="4 8" id="KW-0808">Transferase</keyword>
<sequence>MNEFSNDNRGGTGTLTVIAGPMFSGKSARLLEIVKGFAVHEKIVAVFTHAIDTRRGIGDISTHDGRSIPAIPVTQARDILPFAEVAEAVAVDEAQFFGAELMNVVDALLDRGVDVVVCGLSVTFDGRPFSPIPELMAVTERVEKLTADCSVCGAPASFHQPASNQDLGDPLEIEERQVGGAEAYEARCRRHATRQ</sequence>
<keyword evidence="8" id="KW-0479">Metal-binding</keyword>
<dbReference type="GO" id="GO:0005829">
    <property type="term" value="C:cytosol"/>
    <property type="evidence" value="ECO:0007669"/>
    <property type="project" value="TreeGrafter"/>
</dbReference>
<evidence type="ECO:0000313" key="14">
    <source>
        <dbReference type="Proteomes" id="UP000280344"/>
    </source>
</evidence>
<evidence type="ECO:0000256" key="9">
    <source>
        <dbReference type="PIRSR" id="PIRSR035805-1"/>
    </source>
</evidence>
<feature type="active site" description="Proton acceptor" evidence="8 9">
    <location>
        <position position="93"/>
    </location>
</feature>
<dbReference type="EMBL" id="CP034593">
    <property type="protein sequence ID" value="AZQ78122.1"/>
    <property type="molecule type" value="Genomic_DNA"/>
</dbReference>
<evidence type="ECO:0000256" key="2">
    <source>
        <dbReference type="ARBA" id="ARBA00012118"/>
    </source>
</evidence>
<evidence type="ECO:0000256" key="6">
    <source>
        <dbReference type="ARBA" id="ARBA00022777"/>
    </source>
</evidence>
<keyword evidence="5 8" id="KW-0547">Nucleotide-binding</keyword>
<feature type="binding site" evidence="10">
    <location>
        <position position="184"/>
    </location>
    <ligand>
        <name>substrate</name>
    </ligand>
</feature>